<dbReference type="PANTHER" id="PTHR28094:SF2">
    <property type="entry name" value="BACTERIOPHAGE T5 ORF172 DNA-BINDING DOMAIN-CONTAINING PROTEIN"/>
    <property type="match status" value="1"/>
</dbReference>
<feature type="compositionally biased region" description="Pro residues" evidence="1">
    <location>
        <begin position="176"/>
        <end position="186"/>
    </location>
</feature>
<dbReference type="EMBL" id="JAUIRO010000002">
    <property type="protein sequence ID" value="KAK0727603.1"/>
    <property type="molecule type" value="Genomic_DNA"/>
</dbReference>
<dbReference type="InterPro" id="IPR053006">
    <property type="entry name" value="Meiosis_regulatory"/>
</dbReference>
<feature type="compositionally biased region" description="Low complexity" evidence="1">
    <location>
        <begin position="331"/>
        <end position="347"/>
    </location>
</feature>
<protein>
    <submittedName>
        <fullName evidence="3">Meiotically up-regulated gene 113-domain-containing protein</fullName>
    </submittedName>
</protein>
<comment type="caution">
    <text evidence="3">The sequence shown here is derived from an EMBL/GenBank/DDBJ whole genome shotgun (WGS) entry which is preliminary data.</text>
</comment>
<dbReference type="SMART" id="SM00974">
    <property type="entry name" value="T5orf172"/>
    <property type="match status" value="1"/>
</dbReference>
<dbReference type="InterPro" id="IPR018306">
    <property type="entry name" value="Phage_T5_Orf172_DNA-bd"/>
</dbReference>
<dbReference type="AlphaFoldDB" id="A0AA40B4T8"/>
<feature type="compositionally biased region" description="Polar residues" evidence="1">
    <location>
        <begin position="75"/>
        <end position="91"/>
    </location>
</feature>
<accession>A0AA40B4T8</accession>
<gene>
    <name evidence="3" type="ORF">B0T26DRAFT_637430</name>
</gene>
<proteinExistence type="predicted"/>
<feature type="compositionally biased region" description="Low complexity" evidence="1">
    <location>
        <begin position="136"/>
        <end position="150"/>
    </location>
</feature>
<dbReference type="Pfam" id="PF10544">
    <property type="entry name" value="T5orf172"/>
    <property type="match status" value="1"/>
</dbReference>
<feature type="compositionally biased region" description="Polar residues" evidence="1">
    <location>
        <begin position="232"/>
        <end position="246"/>
    </location>
</feature>
<keyword evidence="4" id="KW-1185">Reference proteome</keyword>
<feature type="domain" description="Bacteriophage T5 Orf172 DNA-binding" evidence="2">
    <location>
        <begin position="348"/>
        <end position="457"/>
    </location>
</feature>
<dbReference type="GeneID" id="85320196"/>
<organism evidence="3 4">
    <name type="scientific">Lasiosphaeria miniovina</name>
    <dbReference type="NCBI Taxonomy" id="1954250"/>
    <lineage>
        <taxon>Eukaryota</taxon>
        <taxon>Fungi</taxon>
        <taxon>Dikarya</taxon>
        <taxon>Ascomycota</taxon>
        <taxon>Pezizomycotina</taxon>
        <taxon>Sordariomycetes</taxon>
        <taxon>Sordariomycetidae</taxon>
        <taxon>Sordariales</taxon>
        <taxon>Lasiosphaeriaceae</taxon>
        <taxon>Lasiosphaeria</taxon>
    </lineage>
</organism>
<feature type="region of interest" description="Disordered" evidence="1">
    <location>
        <begin position="173"/>
        <end position="246"/>
    </location>
</feature>
<feature type="region of interest" description="Disordered" evidence="1">
    <location>
        <begin position="285"/>
        <end position="347"/>
    </location>
</feature>
<reference evidence="3" key="1">
    <citation type="submission" date="2023-06" db="EMBL/GenBank/DDBJ databases">
        <title>Genome-scale phylogeny and comparative genomics of the fungal order Sordariales.</title>
        <authorList>
            <consortium name="Lawrence Berkeley National Laboratory"/>
            <person name="Hensen N."/>
            <person name="Bonometti L."/>
            <person name="Westerberg I."/>
            <person name="Brannstrom I.O."/>
            <person name="Guillou S."/>
            <person name="Cros-Aarteil S."/>
            <person name="Calhoun S."/>
            <person name="Haridas S."/>
            <person name="Kuo A."/>
            <person name="Mondo S."/>
            <person name="Pangilinan J."/>
            <person name="Riley R."/>
            <person name="LaButti K."/>
            <person name="Andreopoulos B."/>
            <person name="Lipzen A."/>
            <person name="Chen C."/>
            <person name="Yanf M."/>
            <person name="Daum C."/>
            <person name="Ng V."/>
            <person name="Clum A."/>
            <person name="Steindorff A."/>
            <person name="Ohm R."/>
            <person name="Martin F."/>
            <person name="Silar P."/>
            <person name="Natvig D."/>
            <person name="Lalanne C."/>
            <person name="Gautier V."/>
            <person name="Ament-velasquez S.L."/>
            <person name="Kruys A."/>
            <person name="Hutchinson M.I."/>
            <person name="Powell A.J."/>
            <person name="Barry K."/>
            <person name="Miller A.N."/>
            <person name="Grigoriev I.V."/>
            <person name="Debuchy R."/>
            <person name="Gladieux P."/>
            <person name="Thoren M.H."/>
            <person name="Johannesson H."/>
        </authorList>
    </citation>
    <scope>NUCLEOTIDE SEQUENCE</scope>
    <source>
        <strain evidence="3">SMH2392-1A</strain>
    </source>
</reference>
<evidence type="ECO:0000313" key="3">
    <source>
        <dbReference type="EMBL" id="KAK0727603.1"/>
    </source>
</evidence>
<dbReference type="RefSeq" id="XP_060300458.1">
    <property type="nucleotide sequence ID" value="XM_060436926.1"/>
</dbReference>
<evidence type="ECO:0000256" key="1">
    <source>
        <dbReference type="SAM" id="MobiDB-lite"/>
    </source>
</evidence>
<feature type="region of interest" description="Disordered" evidence="1">
    <location>
        <begin position="1"/>
        <end position="60"/>
    </location>
</feature>
<name>A0AA40B4T8_9PEZI</name>
<evidence type="ECO:0000313" key="4">
    <source>
        <dbReference type="Proteomes" id="UP001172101"/>
    </source>
</evidence>
<dbReference type="PANTHER" id="PTHR28094">
    <property type="entry name" value="MEIOTICALLY UP-REGULATED GENE 113 PROTEIN"/>
    <property type="match status" value="1"/>
</dbReference>
<dbReference type="Proteomes" id="UP001172101">
    <property type="component" value="Unassembled WGS sequence"/>
</dbReference>
<feature type="region of interest" description="Disordered" evidence="1">
    <location>
        <begin position="74"/>
        <end position="158"/>
    </location>
</feature>
<evidence type="ECO:0000259" key="2">
    <source>
        <dbReference type="SMART" id="SM00974"/>
    </source>
</evidence>
<sequence length="465" mass="50751">MPFYANTPEALLGRSDSKNPSTTCRGITASGRPCRRPIAALDLPPMPASRSKSSKLRVDDPRDENLYCWQHKEQASLSTRSSPGPRMSSTPILEERTSLDTLADRLGLITPTQTRSEKTQTRSGKPPRRQNGGGSRPSASAGGKQQQRPPKMARPKPKKEEIAFCFCFRIPTEEASPPPRPRPHPLQTPVSTPPRASWKRPPNQHLAPSQSPSRPWPASPGQSPGGRRSHRSSTASQTAEYMSLIPQSASPQTASLLLAELAKPVSQQDDAGYIYIFWLTPETQPATPPAEAASSLLGPSTPTRPGRGNARRPSDVLRSFAASSEDDDTEAGATRGPGDAGDAGAAPGGKKILLKIGRATNVHRRLNEWQRQCGYNLSLIRYYPYVSSSSPAAAAVPRKIPHSHKVERLVHLELAGRGMRVADQDKCATCGREHREWFEVDATRQGVAEVDEVVRRWSDWDEAQG</sequence>